<evidence type="ECO:0000313" key="2">
    <source>
        <dbReference type="Proteomes" id="UP000019113"/>
    </source>
</evidence>
<gene>
    <name evidence="1" type="ORF">BJB45_17705</name>
</gene>
<dbReference type="Proteomes" id="UP000019113">
    <property type="component" value="Unassembled WGS sequence"/>
</dbReference>
<protein>
    <submittedName>
        <fullName evidence="1">Uncharacterized protein</fullName>
    </submittedName>
</protein>
<dbReference type="KEGG" id="hhu:AR456_12210"/>
<keyword evidence="2" id="KW-1185">Reference proteome</keyword>
<dbReference type="AlphaFoldDB" id="W1NCZ3"/>
<dbReference type="EMBL" id="AVBC01000011">
    <property type="protein sequence ID" value="ERL53111.1"/>
    <property type="molecule type" value="Genomic_DNA"/>
</dbReference>
<sequence>MEVRDIKLYIDGRWQLTDLNVLTRVYIQLYGLLYSLDVADDYLDGEIQYIYGKYPWCGGFSAVNFYQNLFVKMPRDYKPQIRSIQYASPGFIELSQLVDVAKDVAQIVGYVSAALLAGNKTYSTIQKGISERKLSKINLRSEELSLLEKERAFIHNSVNDIARVMGIKAETLSKIYFRTENNELAVLKILSSVYRRARDLAKLENSGKLDLKKGHATESETNNKRQSDS</sequence>
<evidence type="ECO:0000313" key="1">
    <source>
        <dbReference type="EMBL" id="ERL53111.1"/>
    </source>
</evidence>
<dbReference type="STRING" id="1178482.AR456_12210"/>
<dbReference type="RefSeq" id="WP_021817093.1">
    <property type="nucleotide sequence ID" value="NZ_AVBC01000011.1"/>
</dbReference>
<organism evidence="1 2">
    <name type="scientific">Halomonas huangheensis</name>
    <dbReference type="NCBI Taxonomy" id="1178482"/>
    <lineage>
        <taxon>Bacteria</taxon>
        <taxon>Pseudomonadati</taxon>
        <taxon>Pseudomonadota</taxon>
        <taxon>Gammaproteobacteria</taxon>
        <taxon>Oceanospirillales</taxon>
        <taxon>Halomonadaceae</taxon>
        <taxon>Halomonas</taxon>
    </lineage>
</organism>
<reference evidence="1 2" key="1">
    <citation type="submission" date="2013-08" db="EMBL/GenBank/DDBJ databases">
        <title>draft genome of Halomonas huanghegensis, strain BJGMM-B45T.</title>
        <authorList>
            <person name="Miao C."/>
            <person name="Wan Y."/>
            <person name="Jin W."/>
        </authorList>
    </citation>
    <scope>NUCLEOTIDE SEQUENCE [LARGE SCALE GENOMIC DNA]</scope>
    <source>
        <strain evidence="1 2">BJGMM-B45</strain>
    </source>
</reference>
<dbReference type="OrthoDB" id="8566307at2"/>
<name>W1NCZ3_9GAMM</name>
<comment type="caution">
    <text evidence="1">The sequence shown here is derived from an EMBL/GenBank/DDBJ whole genome shotgun (WGS) entry which is preliminary data.</text>
</comment>
<accession>W1NCZ3</accession>
<proteinExistence type="predicted"/>